<dbReference type="InterPro" id="IPR011961">
    <property type="entry name" value="RimM"/>
</dbReference>
<keyword evidence="3 5" id="KW-0698">rRNA processing</keyword>
<evidence type="ECO:0000313" key="9">
    <source>
        <dbReference type="Proteomes" id="UP000030008"/>
    </source>
</evidence>
<dbReference type="InterPro" id="IPR011033">
    <property type="entry name" value="PRC_barrel-like_sf"/>
</dbReference>
<dbReference type="SUPFAM" id="SSF50447">
    <property type="entry name" value="Translation proteins"/>
    <property type="match status" value="1"/>
</dbReference>
<comment type="similarity">
    <text evidence="5">Belongs to the RimM family.</text>
</comment>
<dbReference type="AlphaFoldDB" id="A0A099I800"/>
<dbReference type="InterPro" id="IPR036976">
    <property type="entry name" value="RimM_N_sf"/>
</dbReference>
<dbReference type="InterPro" id="IPR002676">
    <property type="entry name" value="RimM_N"/>
</dbReference>
<gene>
    <name evidence="5" type="primary">rimM</name>
    <name evidence="8" type="ORF">CIAN88_07880</name>
</gene>
<comment type="domain">
    <text evidence="5">The PRC barrel domain binds ribosomal protein uS19.</text>
</comment>
<dbReference type="NCBIfam" id="TIGR02273">
    <property type="entry name" value="16S_RimM"/>
    <property type="match status" value="1"/>
</dbReference>
<dbReference type="InterPro" id="IPR009000">
    <property type="entry name" value="Transl_B-barrel_sf"/>
</dbReference>
<feature type="domain" description="RimM N-terminal" evidence="6">
    <location>
        <begin position="6"/>
        <end position="87"/>
    </location>
</feature>
<dbReference type="PANTHER" id="PTHR33692:SF1">
    <property type="entry name" value="RIBOSOME MATURATION FACTOR RIMM"/>
    <property type="match status" value="1"/>
</dbReference>
<dbReference type="Gene3D" id="2.30.30.240">
    <property type="entry name" value="PRC-barrel domain"/>
    <property type="match status" value="1"/>
</dbReference>
<comment type="caution">
    <text evidence="8">The sequence shown here is derived from an EMBL/GenBank/DDBJ whole genome shotgun (WGS) entry which is preliminary data.</text>
</comment>
<dbReference type="Pfam" id="PF01782">
    <property type="entry name" value="RimM"/>
    <property type="match status" value="1"/>
</dbReference>
<comment type="subcellular location">
    <subcellularLocation>
        <location evidence="5">Cytoplasm</location>
    </subcellularLocation>
</comment>
<dbReference type="GO" id="GO:0006364">
    <property type="term" value="P:rRNA processing"/>
    <property type="evidence" value="ECO:0007669"/>
    <property type="project" value="UniProtKB-UniRule"/>
</dbReference>
<evidence type="ECO:0000256" key="1">
    <source>
        <dbReference type="ARBA" id="ARBA00022490"/>
    </source>
</evidence>
<comment type="function">
    <text evidence="5">An accessory protein needed during the final step in the assembly of 30S ribosomal subunit, possibly for assembly of the head region. Essential for efficient processing of 16S rRNA. May be needed both before and after RbfA during the maturation of 16S rRNA. It has affinity for free ribosomal 30S subunits but not for 70S ribosomes.</text>
</comment>
<evidence type="ECO:0000259" key="7">
    <source>
        <dbReference type="Pfam" id="PF24986"/>
    </source>
</evidence>
<dbReference type="SUPFAM" id="SSF50346">
    <property type="entry name" value="PRC-barrel domain"/>
    <property type="match status" value="1"/>
</dbReference>
<dbReference type="InterPro" id="IPR056792">
    <property type="entry name" value="PRC_RimM"/>
</dbReference>
<evidence type="ECO:0000256" key="5">
    <source>
        <dbReference type="HAMAP-Rule" id="MF_00014"/>
    </source>
</evidence>
<dbReference type="EMBL" id="JQIF01000035">
    <property type="protein sequence ID" value="KGJ53696.1"/>
    <property type="molecule type" value="Genomic_DNA"/>
</dbReference>
<proteinExistence type="inferred from homology"/>
<sequence>MKEINIGMLVNTHGLRGEMKVKVLTDFPQLRFQKGAVVHLQLEQGQLDLKVQHVRESKGQLLVKFEGYDDINQVEGWKGSMLTIREEELQELDEFEAYFHELQDAVVYDMEKVQLGTVSEIIETGANAILRVKTKDKDILIPFVRAFVKEFDRKNKVMKVELMEGLV</sequence>
<evidence type="ECO:0000256" key="2">
    <source>
        <dbReference type="ARBA" id="ARBA00022517"/>
    </source>
</evidence>
<evidence type="ECO:0000256" key="3">
    <source>
        <dbReference type="ARBA" id="ARBA00022552"/>
    </source>
</evidence>
<evidence type="ECO:0000259" key="6">
    <source>
        <dbReference type="Pfam" id="PF01782"/>
    </source>
</evidence>
<dbReference type="HAMAP" id="MF_00014">
    <property type="entry name" value="Ribosome_mat_RimM"/>
    <property type="match status" value="1"/>
</dbReference>
<dbReference type="GO" id="GO:0005840">
    <property type="term" value="C:ribosome"/>
    <property type="evidence" value="ECO:0007669"/>
    <property type="project" value="InterPro"/>
</dbReference>
<dbReference type="PANTHER" id="PTHR33692">
    <property type="entry name" value="RIBOSOME MATURATION FACTOR RIMM"/>
    <property type="match status" value="1"/>
</dbReference>
<evidence type="ECO:0000313" key="8">
    <source>
        <dbReference type="EMBL" id="KGJ53696.1"/>
    </source>
</evidence>
<dbReference type="GO" id="GO:0042274">
    <property type="term" value="P:ribosomal small subunit biogenesis"/>
    <property type="evidence" value="ECO:0007669"/>
    <property type="project" value="UniProtKB-UniRule"/>
</dbReference>
<evidence type="ECO:0000256" key="4">
    <source>
        <dbReference type="ARBA" id="ARBA00023186"/>
    </source>
</evidence>
<dbReference type="GO" id="GO:0043022">
    <property type="term" value="F:ribosome binding"/>
    <property type="evidence" value="ECO:0007669"/>
    <property type="project" value="InterPro"/>
</dbReference>
<keyword evidence="2 5" id="KW-0690">Ribosome biogenesis</keyword>
<dbReference type="Proteomes" id="UP000030008">
    <property type="component" value="Unassembled WGS sequence"/>
</dbReference>
<name>A0A099I800_CLOIN</name>
<keyword evidence="4 5" id="KW-0143">Chaperone</keyword>
<dbReference type="Gene3D" id="2.40.30.60">
    <property type="entry name" value="RimM"/>
    <property type="match status" value="1"/>
</dbReference>
<accession>A0A099I800</accession>
<comment type="subunit">
    <text evidence="5">Binds ribosomal protein uS19.</text>
</comment>
<organism evidence="8 9">
    <name type="scientific">Clostridium innocuum</name>
    <dbReference type="NCBI Taxonomy" id="1522"/>
    <lineage>
        <taxon>Bacteria</taxon>
        <taxon>Bacillati</taxon>
        <taxon>Bacillota</taxon>
        <taxon>Clostridia</taxon>
        <taxon>Eubacteriales</taxon>
        <taxon>Clostridiaceae</taxon>
        <taxon>Clostridium</taxon>
    </lineage>
</organism>
<protein>
    <recommendedName>
        <fullName evidence="5">Ribosome maturation factor RimM</fullName>
    </recommendedName>
</protein>
<feature type="domain" description="Ribosome maturation factor RimM PRC barrel" evidence="7">
    <location>
        <begin position="106"/>
        <end position="166"/>
    </location>
</feature>
<dbReference type="Pfam" id="PF24986">
    <property type="entry name" value="PRC_RimM"/>
    <property type="match status" value="1"/>
</dbReference>
<dbReference type="RefSeq" id="WP_044904868.1">
    <property type="nucleotide sequence ID" value="NZ_JQIF01000035.1"/>
</dbReference>
<keyword evidence="1 5" id="KW-0963">Cytoplasm</keyword>
<reference evidence="8 9" key="1">
    <citation type="submission" date="2014-08" db="EMBL/GenBank/DDBJ databases">
        <title>Clostridium innocuum, an unnegligible vancomycin-resistant pathogen causing extra-intestinal infections.</title>
        <authorList>
            <person name="Feng Y."/>
            <person name="Chiu C.-H."/>
        </authorList>
    </citation>
    <scope>NUCLEOTIDE SEQUENCE [LARGE SCALE GENOMIC DNA]</scope>
    <source>
        <strain evidence="8 9">AN88</strain>
    </source>
</reference>
<dbReference type="GO" id="GO:0005737">
    <property type="term" value="C:cytoplasm"/>
    <property type="evidence" value="ECO:0007669"/>
    <property type="project" value="UniProtKB-SubCell"/>
</dbReference>